<dbReference type="Gene3D" id="2.40.30.10">
    <property type="entry name" value="Translation factors"/>
    <property type="match status" value="1"/>
</dbReference>
<dbReference type="InterPro" id="IPR001041">
    <property type="entry name" value="2Fe-2S_ferredoxin-type"/>
</dbReference>
<evidence type="ECO:0000256" key="5">
    <source>
        <dbReference type="ARBA" id="ARBA00022827"/>
    </source>
</evidence>
<keyword evidence="4" id="KW-0479">Metal-binding</keyword>
<evidence type="ECO:0000256" key="3">
    <source>
        <dbReference type="ARBA" id="ARBA00022714"/>
    </source>
</evidence>
<organism evidence="11 12">
    <name type="scientific">Flammeovirga agarivorans</name>
    <dbReference type="NCBI Taxonomy" id="2726742"/>
    <lineage>
        <taxon>Bacteria</taxon>
        <taxon>Pseudomonadati</taxon>
        <taxon>Bacteroidota</taxon>
        <taxon>Cytophagia</taxon>
        <taxon>Cytophagales</taxon>
        <taxon>Flammeovirgaceae</taxon>
        <taxon>Flammeovirga</taxon>
    </lineage>
</organism>
<dbReference type="InterPro" id="IPR012675">
    <property type="entry name" value="Beta-grasp_dom_sf"/>
</dbReference>
<keyword evidence="7" id="KW-0408">Iron</keyword>
<dbReference type="PRINTS" id="PR00406">
    <property type="entry name" value="CYTB5RDTASE"/>
</dbReference>
<evidence type="ECO:0000313" key="11">
    <source>
        <dbReference type="EMBL" id="NLR93009.1"/>
    </source>
</evidence>
<dbReference type="InterPro" id="IPR006058">
    <property type="entry name" value="2Fe2S_fd_BS"/>
</dbReference>
<dbReference type="Pfam" id="PF00175">
    <property type="entry name" value="NAD_binding_1"/>
    <property type="match status" value="1"/>
</dbReference>
<keyword evidence="5" id="KW-0274">FAD</keyword>
<dbReference type="InterPro" id="IPR050415">
    <property type="entry name" value="MRET"/>
</dbReference>
<dbReference type="InterPro" id="IPR017938">
    <property type="entry name" value="Riboflavin_synthase-like_b-brl"/>
</dbReference>
<name>A0A7X8SMK9_9BACT</name>
<evidence type="ECO:0000256" key="7">
    <source>
        <dbReference type="ARBA" id="ARBA00023004"/>
    </source>
</evidence>
<dbReference type="GO" id="GO:0016491">
    <property type="term" value="F:oxidoreductase activity"/>
    <property type="evidence" value="ECO:0007669"/>
    <property type="project" value="UniProtKB-KW"/>
</dbReference>
<keyword evidence="12" id="KW-1185">Reference proteome</keyword>
<feature type="domain" description="FAD-binding FR-type" evidence="10">
    <location>
        <begin position="1"/>
        <end position="104"/>
    </location>
</feature>
<dbReference type="Proteomes" id="UP000585050">
    <property type="component" value="Unassembled WGS sequence"/>
</dbReference>
<reference evidence="11 12" key="1">
    <citation type="submission" date="2020-04" db="EMBL/GenBank/DDBJ databases">
        <title>Flammeovirga sp. SR4, a novel species isolated from seawater.</title>
        <authorList>
            <person name="Wang X."/>
        </authorList>
    </citation>
    <scope>NUCLEOTIDE SEQUENCE [LARGE SCALE GENOMIC DNA]</scope>
    <source>
        <strain evidence="11 12">SR4</strain>
    </source>
</reference>
<dbReference type="GO" id="GO:0050660">
    <property type="term" value="F:flavin adenine dinucleotide binding"/>
    <property type="evidence" value="ECO:0007669"/>
    <property type="project" value="TreeGrafter"/>
</dbReference>
<keyword evidence="6" id="KW-0560">Oxidoreductase</keyword>
<dbReference type="AlphaFoldDB" id="A0A7X8SMK9"/>
<dbReference type="Pfam" id="PF00111">
    <property type="entry name" value="Fer2"/>
    <property type="match status" value="1"/>
</dbReference>
<dbReference type="SUPFAM" id="SSF52343">
    <property type="entry name" value="Ferredoxin reductase-like, C-terminal NADP-linked domain"/>
    <property type="match status" value="1"/>
</dbReference>
<evidence type="ECO:0000259" key="9">
    <source>
        <dbReference type="PROSITE" id="PS51085"/>
    </source>
</evidence>
<sequence length="344" mass="37816">MNKYTLKVKEVVNETADTVTIKLKQPLFRKLKYQSGQFVSVFSSIGDKKAIRSYSMSSSPQLDATVDITVKRVEGGLVSNHLNDAIKAGDSMEIGDPMGQFLIEPDSNLERNIFLWAGGSGITPLFSMMKSILFFEKRSKVFLIYGNRNENTIIFNEQIDELKSKFEDRLEIIHVLSKPSAAWGGFSGRIDDVMAVNIINRLSIDKSEHFLCGPEGMMESVESALKRFKVSSSKIFKESFVPASESGAVNVDLSTQTVSIEIDGEEHDVVVNPGTMILDAGLDAGLDIPYSCQNGVCTACKGKCVSGKVEMGETSVLSEAEKQEGYVLTCISQPLTENVKITYD</sequence>
<dbReference type="PROSITE" id="PS51384">
    <property type="entry name" value="FAD_FR"/>
    <property type="match status" value="1"/>
</dbReference>
<dbReference type="SUPFAM" id="SSF54292">
    <property type="entry name" value="2Fe-2S ferredoxin-like"/>
    <property type="match status" value="1"/>
</dbReference>
<accession>A0A7X8SMK9</accession>
<dbReference type="PROSITE" id="PS00197">
    <property type="entry name" value="2FE2S_FER_1"/>
    <property type="match status" value="1"/>
</dbReference>
<dbReference type="InterPro" id="IPR039261">
    <property type="entry name" value="FNR_nucleotide-bd"/>
</dbReference>
<dbReference type="PROSITE" id="PS51085">
    <property type="entry name" value="2FE2S_FER_2"/>
    <property type="match status" value="1"/>
</dbReference>
<dbReference type="GO" id="GO:0046872">
    <property type="term" value="F:metal ion binding"/>
    <property type="evidence" value="ECO:0007669"/>
    <property type="project" value="UniProtKB-KW"/>
</dbReference>
<dbReference type="InterPro" id="IPR001433">
    <property type="entry name" value="OxRdtase_FAD/NAD-bd"/>
</dbReference>
<protein>
    <submittedName>
        <fullName evidence="11">Ferredoxin--NADP reductase</fullName>
    </submittedName>
</protein>
<keyword evidence="3" id="KW-0001">2Fe-2S</keyword>
<dbReference type="CDD" id="cd06214">
    <property type="entry name" value="PA_degradation_oxidoreductase_like"/>
    <property type="match status" value="1"/>
</dbReference>
<dbReference type="PRINTS" id="PR00371">
    <property type="entry name" value="FPNCR"/>
</dbReference>
<dbReference type="PANTHER" id="PTHR47354">
    <property type="entry name" value="NADH OXIDOREDUCTASE HCR"/>
    <property type="match status" value="1"/>
</dbReference>
<dbReference type="CDD" id="cd00207">
    <property type="entry name" value="fer2"/>
    <property type="match status" value="1"/>
</dbReference>
<dbReference type="InterPro" id="IPR001709">
    <property type="entry name" value="Flavoprot_Pyr_Nucl_cyt_Rdtase"/>
</dbReference>
<evidence type="ECO:0000259" key="10">
    <source>
        <dbReference type="PROSITE" id="PS51384"/>
    </source>
</evidence>
<keyword evidence="8" id="KW-0411">Iron-sulfur</keyword>
<keyword evidence="2" id="KW-0285">Flavoprotein</keyword>
<dbReference type="Gene3D" id="3.40.50.80">
    <property type="entry name" value="Nucleotide-binding domain of ferredoxin-NADP reductase (FNR) module"/>
    <property type="match status" value="1"/>
</dbReference>
<dbReference type="RefSeq" id="WP_168883721.1">
    <property type="nucleotide sequence ID" value="NZ_JABAIL010000005.1"/>
</dbReference>
<evidence type="ECO:0000256" key="1">
    <source>
        <dbReference type="ARBA" id="ARBA00001974"/>
    </source>
</evidence>
<dbReference type="Pfam" id="PF00970">
    <property type="entry name" value="FAD_binding_6"/>
    <property type="match status" value="1"/>
</dbReference>
<evidence type="ECO:0000256" key="8">
    <source>
        <dbReference type="ARBA" id="ARBA00023014"/>
    </source>
</evidence>
<dbReference type="InterPro" id="IPR017927">
    <property type="entry name" value="FAD-bd_FR_type"/>
</dbReference>
<evidence type="ECO:0000256" key="4">
    <source>
        <dbReference type="ARBA" id="ARBA00022723"/>
    </source>
</evidence>
<dbReference type="InterPro" id="IPR036010">
    <property type="entry name" value="2Fe-2S_ferredoxin-like_sf"/>
</dbReference>
<evidence type="ECO:0000256" key="6">
    <source>
        <dbReference type="ARBA" id="ARBA00023002"/>
    </source>
</evidence>
<gene>
    <name evidence="11" type="ORF">HGP29_17485</name>
</gene>
<comment type="cofactor">
    <cofactor evidence="1">
        <name>FAD</name>
        <dbReference type="ChEBI" id="CHEBI:57692"/>
    </cofactor>
</comment>
<dbReference type="PANTHER" id="PTHR47354:SF8">
    <property type="entry name" value="1,2-PHENYLACETYL-COA EPOXIDASE, SUBUNIT E"/>
    <property type="match status" value="1"/>
</dbReference>
<dbReference type="EMBL" id="JABAIL010000005">
    <property type="protein sequence ID" value="NLR93009.1"/>
    <property type="molecule type" value="Genomic_DNA"/>
</dbReference>
<dbReference type="InterPro" id="IPR008333">
    <property type="entry name" value="Cbr1-like_FAD-bd_dom"/>
</dbReference>
<evidence type="ECO:0000256" key="2">
    <source>
        <dbReference type="ARBA" id="ARBA00022630"/>
    </source>
</evidence>
<evidence type="ECO:0000313" key="12">
    <source>
        <dbReference type="Proteomes" id="UP000585050"/>
    </source>
</evidence>
<comment type="caution">
    <text evidence="11">The sequence shown here is derived from an EMBL/GenBank/DDBJ whole genome shotgun (WGS) entry which is preliminary data.</text>
</comment>
<dbReference type="GO" id="GO:0051537">
    <property type="term" value="F:2 iron, 2 sulfur cluster binding"/>
    <property type="evidence" value="ECO:0007669"/>
    <property type="project" value="UniProtKB-KW"/>
</dbReference>
<proteinExistence type="predicted"/>
<feature type="domain" description="2Fe-2S ferredoxin-type" evidence="9">
    <location>
        <begin position="256"/>
        <end position="344"/>
    </location>
</feature>
<dbReference type="SUPFAM" id="SSF63380">
    <property type="entry name" value="Riboflavin synthase domain-like"/>
    <property type="match status" value="1"/>
</dbReference>
<dbReference type="Gene3D" id="3.10.20.30">
    <property type="match status" value="1"/>
</dbReference>